<reference evidence="2 3" key="2">
    <citation type="submission" date="2020-03" db="EMBL/GenBank/DDBJ databases">
        <authorList>
            <person name="Ichikawa N."/>
            <person name="Kimura A."/>
            <person name="Kitahashi Y."/>
            <person name="Uohara A."/>
        </authorList>
    </citation>
    <scope>NUCLEOTIDE SEQUENCE [LARGE SCALE GENOMIC DNA]</scope>
    <source>
        <strain evidence="2 3">NBRC 108638</strain>
    </source>
</reference>
<keyword evidence="1" id="KW-0472">Membrane</keyword>
<evidence type="ECO:0000313" key="3">
    <source>
        <dbReference type="Proteomes" id="UP000482960"/>
    </source>
</evidence>
<dbReference type="Proteomes" id="UP000482960">
    <property type="component" value="Unassembled WGS sequence"/>
</dbReference>
<feature type="transmembrane region" description="Helical" evidence="1">
    <location>
        <begin position="12"/>
        <end position="34"/>
    </location>
</feature>
<protein>
    <recommendedName>
        <fullName evidence="4">PH domain-containing protein</fullName>
    </recommendedName>
</protein>
<evidence type="ECO:0000313" key="2">
    <source>
        <dbReference type="EMBL" id="GFJ93134.1"/>
    </source>
</evidence>
<proteinExistence type="predicted"/>
<gene>
    <name evidence="2" type="ORF">Prum_067760</name>
</gene>
<accession>A0A6V8L9W8</accession>
<feature type="transmembrane region" description="Helical" evidence="1">
    <location>
        <begin position="40"/>
        <end position="62"/>
    </location>
</feature>
<reference evidence="2 3" key="1">
    <citation type="submission" date="2020-03" db="EMBL/GenBank/DDBJ databases">
        <title>Whole genome shotgun sequence of Phytohabitans rumicis NBRC 108638.</title>
        <authorList>
            <person name="Komaki H."/>
            <person name="Tamura T."/>
        </authorList>
    </citation>
    <scope>NUCLEOTIDE SEQUENCE [LARGE SCALE GENOMIC DNA]</scope>
    <source>
        <strain evidence="2 3">NBRC 108638</strain>
    </source>
</reference>
<keyword evidence="3" id="KW-1185">Reference proteome</keyword>
<sequence length="171" mass="19039">MELHYSGRDDRKLALVGLIYGILSVPVGALLGLVLGGLGWAFALFGWVTGFFAFLAGAVVLVMSFRPFRIALDDAGLTVRSEGHRFDGPWDLVEAINIEQTSVGEPPETRRLLVLWVREEVRMRHRPSYPHGGVRKGHVLVDLGNIRESPDEVAAILDRYAKTRFRTMAQV</sequence>
<dbReference type="EMBL" id="BLPG01000001">
    <property type="protein sequence ID" value="GFJ93134.1"/>
    <property type="molecule type" value="Genomic_DNA"/>
</dbReference>
<name>A0A6V8L9W8_9ACTN</name>
<keyword evidence="1" id="KW-0812">Transmembrane</keyword>
<dbReference type="AlphaFoldDB" id="A0A6V8L9W8"/>
<evidence type="ECO:0008006" key="4">
    <source>
        <dbReference type="Google" id="ProtNLM"/>
    </source>
</evidence>
<comment type="caution">
    <text evidence="2">The sequence shown here is derived from an EMBL/GenBank/DDBJ whole genome shotgun (WGS) entry which is preliminary data.</text>
</comment>
<dbReference type="RefSeq" id="WP_173079833.1">
    <property type="nucleotide sequence ID" value="NZ_BAABJB010000049.1"/>
</dbReference>
<keyword evidence="1" id="KW-1133">Transmembrane helix</keyword>
<evidence type="ECO:0000256" key="1">
    <source>
        <dbReference type="SAM" id="Phobius"/>
    </source>
</evidence>
<organism evidence="2 3">
    <name type="scientific">Phytohabitans rumicis</name>
    <dbReference type="NCBI Taxonomy" id="1076125"/>
    <lineage>
        <taxon>Bacteria</taxon>
        <taxon>Bacillati</taxon>
        <taxon>Actinomycetota</taxon>
        <taxon>Actinomycetes</taxon>
        <taxon>Micromonosporales</taxon>
        <taxon>Micromonosporaceae</taxon>
    </lineage>
</organism>